<dbReference type="Proteomes" id="UP001519460">
    <property type="component" value="Unassembled WGS sequence"/>
</dbReference>
<evidence type="ECO:0000313" key="2">
    <source>
        <dbReference type="Proteomes" id="UP001519460"/>
    </source>
</evidence>
<protein>
    <submittedName>
        <fullName evidence="1">Uncharacterized protein</fullName>
    </submittedName>
</protein>
<proteinExistence type="predicted"/>
<dbReference type="EMBL" id="JACVVK020000689">
    <property type="protein sequence ID" value="KAK7455927.1"/>
    <property type="molecule type" value="Genomic_DNA"/>
</dbReference>
<sequence>RKDEAEATRGAPAVPLYVRVQVVRAVPLVESVETGAEDGAHVYFTAPHAHSSVGS</sequence>
<reference evidence="1 2" key="1">
    <citation type="journal article" date="2023" name="Sci. Data">
        <title>Genome assembly of the Korean intertidal mud-creeper Batillaria attramentaria.</title>
        <authorList>
            <person name="Patra A.K."/>
            <person name="Ho P.T."/>
            <person name="Jun S."/>
            <person name="Lee S.J."/>
            <person name="Kim Y."/>
            <person name="Won Y.J."/>
        </authorList>
    </citation>
    <scope>NUCLEOTIDE SEQUENCE [LARGE SCALE GENOMIC DNA]</scope>
    <source>
        <strain evidence="1">Wonlab-2016</strain>
    </source>
</reference>
<evidence type="ECO:0000313" key="1">
    <source>
        <dbReference type="EMBL" id="KAK7455927.1"/>
    </source>
</evidence>
<name>A0ABD0J382_9CAEN</name>
<feature type="non-terminal residue" evidence="1">
    <location>
        <position position="1"/>
    </location>
</feature>
<accession>A0ABD0J382</accession>
<gene>
    <name evidence="1" type="ORF">BaRGS_00039440</name>
</gene>
<dbReference type="AlphaFoldDB" id="A0ABD0J382"/>
<comment type="caution">
    <text evidence="1">The sequence shown here is derived from an EMBL/GenBank/DDBJ whole genome shotgun (WGS) entry which is preliminary data.</text>
</comment>
<organism evidence="1 2">
    <name type="scientific">Batillaria attramentaria</name>
    <dbReference type="NCBI Taxonomy" id="370345"/>
    <lineage>
        <taxon>Eukaryota</taxon>
        <taxon>Metazoa</taxon>
        <taxon>Spiralia</taxon>
        <taxon>Lophotrochozoa</taxon>
        <taxon>Mollusca</taxon>
        <taxon>Gastropoda</taxon>
        <taxon>Caenogastropoda</taxon>
        <taxon>Sorbeoconcha</taxon>
        <taxon>Cerithioidea</taxon>
        <taxon>Batillariidae</taxon>
        <taxon>Batillaria</taxon>
    </lineage>
</organism>
<keyword evidence="2" id="KW-1185">Reference proteome</keyword>